<dbReference type="Proteomes" id="UP000663879">
    <property type="component" value="Unassembled WGS sequence"/>
</dbReference>
<sequence>MIVLILHSLLPLMIEHSIDDFLRQFNVNENADNENAQQELYNTGSFQIPLEIQILENTEESSNYVQSSTSTYNLRILIEIQIQGISDESSSELENDSFNYIESLTNMDGLNQMREERRQ</sequence>
<name>A0A813M2B4_9BILA</name>
<evidence type="ECO:0000313" key="3">
    <source>
        <dbReference type="Proteomes" id="UP000663879"/>
    </source>
</evidence>
<reference evidence="2" key="1">
    <citation type="submission" date="2021-02" db="EMBL/GenBank/DDBJ databases">
        <authorList>
            <person name="Nowell W R."/>
        </authorList>
    </citation>
    <scope>NUCLEOTIDE SEQUENCE</scope>
    <source>
        <strain evidence="2">Ploen Becks lab</strain>
    </source>
</reference>
<dbReference type="EMBL" id="CAJNOC010000104">
    <property type="protein sequence ID" value="CAF0715326.1"/>
    <property type="molecule type" value="Genomic_DNA"/>
</dbReference>
<evidence type="ECO:0000313" key="2">
    <source>
        <dbReference type="EMBL" id="CAF0715326.1"/>
    </source>
</evidence>
<protein>
    <submittedName>
        <fullName evidence="2">Uncharacterized protein</fullName>
    </submittedName>
</protein>
<comment type="caution">
    <text evidence="2">The sequence shown here is derived from an EMBL/GenBank/DDBJ whole genome shotgun (WGS) entry which is preliminary data.</text>
</comment>
<feature type="signal peptide" evidence="1">
    <location>
        <begin position="1"/>
        <end position="15"/>
    </location>
</feature>
<gene>
    <name evidence="2" type="ORF">OXX778_LOCUS1574</name>
</gene>
<evidence type="ECO:0000256" key="1">
    <source>
        <dbReference type="SAM" id="SignalP"/>
    </source>
</evidence>
<accession>A0A813M2B4</accession>
<keyword evidence="1" id="KW-0732">Signal</keyword>
<keyword evidence="3" id="KW-1185">Reference proteome</keyword>
<organism evidence="2 3">
    <name type="scientific">Brachionus calyciflorus</name>
    <dbReference type="NCBI Taxonomy" id="104777"/>
    <lineage>
        <taxon>Eukaryota</taxon>
        <taxon>Metazoa</taxon>
        <taxon>Spiralia</taxon>
        <taxon>Gnathifera</taxon>
        <taxon>Rotifera</taxon>
        <taxon>Eurotatoria</taxon>
        <taxon>Monogononta</taxon>
        <taxon>Pseudotrocha</taxon>
        <taxon>Ploima</taxon>
        <taxon>Brachionidae</taxon>
        <taxon>Brachionus</taxon>
    </lineage>
</organism>
<dbReference type="AlphaFoldDB" id="A0A813M2B4"/>
<proteinExistence type="predicted"/>
<feature type="chain" id="PRO_5032506094" evidence="1">
    <location>
        <begin position="16"/>
        <end position="119"/>
    </location>
</feature>